<feature type="transmembrane region" description="Helical" evidence="1">
    <location>
        <begin position="78"/>
        <end position="96"/>
    </location>
</feature>
<dbReference type="RefSeq" id="WP_176621630.1">
    <property type="nucleotide sequence ID" value="NZ_JABXXQ010000004.1"/>
</dbReference>
<dbReference type="EMBL" id="JABXXQ010000004">
    <property type="protein sequence ID" value="NVN28875.1"/>
    <property type="molecule type" value="Genomic_DNA"/>
</dbReference>
<name>A0A850NP15_9PROT</name>
<keyword evidence="4" id="KW-1185">Reference proteome</keyword>
<evidence type="ECO:0000313" key="5">
    <source>
        <dbReference type="Proteomes" id="UP000565205"/>
    </source>
</evidence>
<organism evidence="3 5">
    <name type="scientific">Endobacter medicaginis</name>
    <dbReference type="NCBI Taxonomy" id="1181271"/>
    <lineage>
        <taxon>Bacteria</taxon>
        <taxon>Pseudomonadati</taxon>
        <taxon>Pseudomonadota</taxon>
        <taxon>Alphaproteobacteria</taxon>
        <taxon>Acetobacterales</taxon>
        <taxon>Acetobacteraceae</taxon>
        <taxon>Endobacter</taxon>
    </lineage>
</organism>
<proteinExistence type="predicted"/>
<reference evidence="2 4" key="2">
    <citation type="submission" date="2020-08" db="EMBL/GenBank/DDBJ databases">
        <title>Genomic Encyclopedia of Type Strains, Phase III (KMG-III): the genomes of soil and plant-associated and newly described type strains.</title>
        <authorList>
            <person name="Whitman W."/>
        </authorList>
    </citation>
    <scope>NUCLEOTIDE SEQUENCE [LARGE SCALE GENOMIC DNA]</scope>
    <source>
        <strain evidence="2 4">CECT 8088</strain>
    </source>
</reference>
<dbReference type="Proteomes" id="UP000557688">
    <property type="component" value="Unassembled WGS sequence"/>
</dbReference>
<comment type="caution">
    <text evidence="3">The sequence shown here is derived from an EMBL/GenBank/DDBJ whole genome shotgun (WGS) entry which is preliminary data.</text>
</comment>
<keyword evidence="1" id="KW-0812">Transmembrane</keyword>
<evidence type="ECO:0000313" key="3">
    <source>
        <dbReference type="EMBL" id="NVN28875.1"/>
    </source>
</evidence>
<keyword evidence="1" id="KW-1133">Transmembrane helix</keyword>
<evidence type="ECO:0000256" key="1">
    <source>
        <dbReference type="SAM" id="Phobius"/>
    </source>
</evidence>
<sequence>MNGRASPRHRRDRTARIAGIASALCFGLSAVISLLAPEGIDLGQWLLMLDPSLHAWLQRHAGGALWTGLIGPILVRPAWLLPAMAGALAATLAWTVSSGRRARR</sequence>
<dbReference type="EMBL" id="JACHXV010000004">
    <property type="protein sequence ID" value="MBB3173421.1"/>
    <property type="molecule type" value="Genomic_DNA"/>
</dbReference>
<feature type="transmembrane region" description="Helical" evidence="1">
    <location>
        <begin position="17"/>
        <end position="36"/>
    </location>
</feature>
<keyword evidence="1" id="KW-0472">Membrane</keyword>
<reference evidence="3 5" key="1">
    <citation type="submission" date="2020-06" db="EMBL/GenBank/DDBJ databases">
        <title>Description of novel acetic acid bacteria.</title>
        <authorList>
            <person name="Sombolestani A."/>
        </authorList>
    </citation>
    <scope>NUCLEOTIDE SEQUENCE [LARGE SCALE GENOMIC DNA]</scope>
    <source>
        <strain evidence="3 5">LMG 26838</strain>
    </source>
</reference>
<evidence type="ECO:0000313" key="2">
    <source>
        <dbReference type="EMBL" id="MBB3173421.1"/>
    </source>
</evidence>
<dbReference type="AlphaFoldDB" id="A0A850NP15"/>
<dbReference type="Proteomes" id="UP000565205">
    <property type="component" value="Unassembled WGS sequence"/>
</dbReference>
<accession>A0A850NP15</accession>
<evidence type="ECO:0000313" key="4">
    <source>
        <dbReference type="Proteomes" id="UP000557688"/>
    </source>
</evidence>
<gene>
    <name evidence="2" type="ORF">FHR90_001244</name>
    <name evidence="3" type="ORF">HUK83_00745</name>
</gene>
<protein>
    <submittedName>
        <fullName evidence="3">Uncharacterized protein</fullName>
    </submittedName>
</protein>